<evidence type="ECO:0000256" key="7">
    <source>
        <dbReference type="ARBA" id="ARBA00023015"/>
    </source>
</evidence>
<evidence type="ECO:0000259" key="15">
    <source>
        <dbReference type="PROSITE" id="PS50808"/>
    </source>
</evidence>
<feature type="compositionally biased region" description="Basic and acidic residues" evidence="13">
    <location>
        <begin position="117"/>
        <end position="134"/>
    </location>
</feature>
<dbReference type="InterPro" id="IPR009057">
    <property type="entry name" value="Homeodomain-like_sf"/>
</dbReference>
<accession>A0A8X8Z6A3</accession>
<evidence type="ECO:0000256" key="13">
    <source>
        <dbReference type="SAM" id="MobiDB-lite"/>
    </source>
</evidence>
<dbReference type="EMBL" id="PNBA02000018">
    <property type="protein sequence ID" value="KAG6392968.1"/>
    <property type="molecule type" value="Genomic_DNA"/>
</dbReference>
<dbReference type="InterPro" id="IPR003656">
    <property type="entry name" value="Znf_BED"/>
</dbReference>
<reference evidence="17" key="1">
    <citation type="submission" date="2018-01" db="EMBL/GenBank/DDBJ databases">
        <authorList>
            <person name="Mao J.F."/>
        </authorList>
    </citation>
    <scope>NUCLEOTIDE SEQUENCE</scope>
    <source>
        <strain evidence="17">Huo1</strain>
        <tissue evidence="17">Leaf</tissue>
    </source>
</reference>
<organism evidence="17">
    <name type="scientific">Salvia splendens</name>
    <name type="common">Scarlet sage</name>
    <dbReference type="NCBI Taxonomy" id="180675"/>
    <lineage>
        <taxon>Eukaryota</taxon>
        <taxon>Viridiplantae</taxon>
        <taxon>Streptophyta</taxon>
        <taxon>Embryophyta</taxon>
        <taxon>Tracheophyta</taxon>
        <taxon>Spermatophyta</taxon>
        <taxon>Magnoliopsida</taxon>
        <taxon>eudicotyledons</taxon>
        <taxon>Gunneridae</taxon>
        <taxon>Pentapetalae</taxon>
        <taxon>asterids</taxon>
        <taxon>lamiids</taxon>
        <taxon>Lamiales</taxon>
        <taxon>Lamiaceae</taxon>
        <taxon>Nepetoideae</taxon>
        <taxon>Mentheae</taxon>
        <taxon>Salviinae</taxon>
        <taxon>Salvia</taxon>
        <taxon>Salvia subgen. Calosphace</taxon>
        <taxon>core Calosphace</taxon>
    </lineage>
</organism>
<keyword evidence="2 12" id="KW-0597">Phosphoprotein</keyword>
<dbReference type="SUPFAM" id="SSF52172">
    <property type="entry name" value="CheY-like"/>
    <property type="match status" value="1"/>
</dbReference>
<evidence type="ECO:0000256" key="1">
    <source>
        <dbReference type="ARBA" id="ARBA00004123"/>
    </source>
</evidence>
<dbReference type="SUPFAM" id="SSF46689">
    <property type="entry name" value="Homeodomain-like"/>
    <property type="match status" value="1"/>
</dbReference>
<dbReference type="Gene3D" id="3.40.50.2300">
    <property type="match status" value="1"/>
</dbReference>
<dbReference type="PROSITE" id="PS50110">
    <property type="entry name" value="RESPONSE_REGULATORY"/>
    <property type="match status" value="1"/>
</dbReference>
<dbReference type="PANTHER" id="PTHR43874">
    <property type="entry name" value="TWO-COMPONENT RESPONSE REGULATOR"/>
    <property type="match status" value="1"/>
</dbReference>
<feature type="compositionally biased region" description="Polar residues" evidence="13">
    <location>
        <begin position="462"/>
        <end position="473"/>
    </location>
</feature>
<feature type="domain" description="HTH myb-type" evidence="16">
    <location>
        <begin position="170"/>
        <end position="227"/>
    </location>
</feature>
<dbReference type="SMART" id="SM00614">
    <property type="entry name" value="ZnF_BED"/>
    <property type="match status" value="1"/>
</dbReference>
<sequence>MKPTIIRNLVFEVSVTKCSRAEVALQLVRDNMDGFDIVMSDVHMPDMDGFKLLEHIGLEMDLLIMMSADDSKSVVMKGITHGACDYLIKPVRMEALKNIWQHVIRKKKYECKEKDTEHLGSVEEGDDQQHKPTDNADYSSSANEGNWRSLRKREEDEDDGDDKDESSALKKLRVVWTVELHRLFVTAVNQLGIDKAVPKKILQLMNVPCLSRENVASHLQKYRLYLRRIGQQSQNGAGSSFLEHQDAGFGMISSVNGLDPQALASSAHSLGRVTNNSVPIVDQLNIFSINNPNIRFLDGQQHYNHSMQVNPLHGIPTNMDPQQLVALQPFGKMHMNIHSQSGPVIRQLVQPQSRTQMLNQVGGNQLLTHRSSVGPPGLSQAVPGSVFCMYGMDNVRAPTYTPLPQNVGSSQHQGRVDVAPSVLFQPGFASEHRNGHMRNGANLRPSQGESSHSLPTPHIPESSKTVDTSTNDGGASRKRTIEHSTEKPPPAPKKKKRSPYWDHCEKRVEKLSDGSLQVTGICKYCQVEIPCGGGSTSGLINHLVKRCTLCPLYDHSCHEKGHCKGYLCNDKFSLYKDPTDDDLDLYKEIEEIEKNAHMSQDDSQVLSTT</sequence>
<keyword evidence="8" id="KW-0010">Activator</keyword>
<keyword evidence="3" id="KW-0479">Metal-binding</keyword>
<keyword evidence="4 11" id="KW-0863">Zinc-finger</keyword>
<evidence type="ECO:0000256" key="3">
    <source>
        <dbReference type="ARBA" id="ARBA00022723"/>
    </source>
</evidence>
<keyword evidence="5" id="KW-0862">Zinc</keyword>
<dbReference type="Pfam" id="PF00072">
    <property type="entry name" value="Response_reg"/>
    <property type="match status" value="1"/>
</dbReference>
<evidence type="ECO:0000313" key="17">
    <source>
        <dbReference type="EMBL" id="KAG6392968.1"/>
    </source>
</evidence>
<keyword evidence="9" id="KW-0804">Transcription</keyword>
<feature type="compositionally biased region" description="Polar residues" evidence="13">
    <location>
        <begin position="136"/>
        <end position="146"/>
    </location>
</feature>
<dbReference type="GO" id="GO:0003677">
    <property type="term" value="F:DNA binding"/>
    <property type="evidence" value="ECO:0007669"/>
    <property type="project" value="InterPro"/>
</dbReference>
<evidence type="ECO:0000256" key="11">
    <source>
        <dbReference type="PROSITE-ProRule" id="PRU00027"/>
    </source>
</evidence>
<evidence type="ECO:0000256" key="5">
    <source>
        <dbReference type="ARBA" id="ARBA00022833"/>
    </source>
</evidence>
<dbReference type="GO" id="GO:0008270">
    <property type="term" value="F:zinc ion binding"/>
    <property type="evidence" value="ECO:0007669"/>
    <property type="project" value="UniProtKB-KW"/>
</dbReference>
<name>A0A8X8Z6A3_SALSN</name>
<feature type="region of interest" description="Disordered" evidence="13">
    <location>
        <begin position="429"/>
        <end position="500"/>
    </location>
</feature>
<feature type="domain" description="BED-type" evidence="15">
    <location>
        <begin position="495"/>
        <end position="547"/>
    </location>
</feature>
<dbReference type="InterPro" id="IPR001005">
    <property type="entry name" value="SANT/Myb"/>
</dbReference>
<gene>
    <name evidence="17" type="ORF">SASPL_147197</name>
</gene>
<dbReference type="FunFam" id="1.10.10.60:FF:000007">
    <property type="entry name" value="Two-component response regulator"/>
    <property type="match status" value="1"/>
</dbReference>
<feature type="compositionally biased region" description="Polar residues" evidence="13">
    <location>
        <begin position="444"/>
        <end position="454"/>
    </location>
</feature>
<dbReference type="PANTHER" id="PTHR43874:SF67">
    <property type="entry name" value="TWO-COMPONENT RESPONSE REGULATOR ARR2"/>
    <property type="match status" value="1"/>
</dbReference>
<evidence type="ECO:0000259" key="14">
    <source>
        <dbReference type="PROSITE" id="PS50110"/>
    </source>
</evidence>
<dbReference type="GO" id="GO:0005634">
    <property type="term" value="C:nucleus"/>
    <property type="evidence" value="ECO:0007669"/>
    <property type="project" value="UniProtKB-SubCell"/>
</dbReference>
<dbReference type="SMART" id="SM00448">
    <property type="entry name" value="REC"/>
    <property type="match status" value="1"/>
</dbReference>
<dbReference type="Pfam" id="PF00249">
    <property type="entry name" value="Myb_DNA-binding"/>
    <property type="match status" value="1"/>
</dbReference>
<reference evidence="17" key="2">
    <citation type="submission" date="2020-08" db="EMBL/GenBank/DDBJ databases">
        <title>Plant Genome Project.</title>
        <authorList>
            <person name="Zhang R.-G."/>
        </authorList>
    </citation>
    <scope>NUCLEOTIDE SEQUENCE</scope>
    <source>
        <strain evidence="17">Huo1</strain>
        <tissue evidence="17">Leaf</tissue>
    </source>
</reference>
<comment type="subcellular location">
    <subcellularLocation>
        <location evidence="1">Nucleus</location>
    </subcellularLocation>
</comment>
<dbReference type="PROSITE" id="PS50808">
    <property type="entry name" value="ZF_BED"/>
    <property type="match status" value="1"/>
</dbReference>
<dbReference type="InterPro" id="IPR001789">
    <property type="entry name" value="Sig_transdc_resp-reg_receiver"/>
</dbReference>
<feature type="domain" description="Response regulatory" evidence="14">
    <location>
        <begin position="1"/>
        <end position="104"/>
    </location>
</feature>
<evidence type="ECO:0000256" key="9">
    <source>
        <dbReference type="ARBA" id="ARBA00023163"/>
    </source>
</evidence>
<dbReference type="CDD" id="cd17584">
    <property type="entry name" value="REC_typeB_ARR-like"/>
    <property type="match status" value="1"/>
</dbReference>
<protein>
    <recommendedName>
        <fullName evidence="19">Two-component response regulator</fullName>
    </recommendedName>
</protein>
<feature type="region of interest" description="Disordered" evidence="13">
    <location>
        <begin position="117"/>
        <end position="164"/>
    </location>
</feature>
<dbReference type="GO" id="GO:0009736">
    <property type="term" value="P:cytokinin-activated signaling pathway"/>
    <property type="evidence" value="ECO:0007669"/>
    <property type="project" value="InterPro"/>
</dbReference>
<evidence type="ECO:0000259" key="16">
    <source>
        <dbReference type="PROSITE" id="PS51294"/>
    </source>
</evidence>
<evidence type="ECO:0000256" key="4">
    <source>
        <dbReference type="ARBA" id="ARBA00022771"/>
    </source>
</evidence>
<dbReference type="InterPro" id="IPR006447">
    <property type="entry name" value="Myb_dom_plants"/>
</dbReference>
<evidence type="ECO:0000313" key="18">
    <source>
        <dbReference type="Proteomes" id="UP000298416"/>
    </source>
</evidence>
<evidence type="ECO:0000256" key="2">
    <source>
        <dbReference type="ARBA" id="ARBA00022553"/>
    </source>
</evidence>
<evidence type="ECO:0000256" key="12">
    <source>
        <dbReference type="PROSITE-ProRule" id="PRU00169"/>
    </source>
</evidence>
<evidence type="ECO:0008006" key="19">
    <source>
        <dbReference type="Google" id="ProtNLM"/>
    </source>
</evidence>
<keyword evidence="6" id="KW-0902">Two-component regulatory system</keyword>
<keyword evidence="7" id="KW-0805">Transcription regulation</keyword>
<dbReference type="InterPro" id="IPR011006">
    <property type="entry name" value="CheY-like_superfamily"/>
</dbReference>
<evidence type="ECO:0000256" key="10">
    <source>
        <dbReference type="ARBA" id="ARBA00023242"/>
    </source>
</evidence>
<evidence type="ECO:0000256" key="6">
    <source>
        <dbReference type="ARBA" id="ARBA00023012"/>
    </source>
</evidence>
<dbReference type="InterPro" id="IPR017930">
    <property type="entry name" value="Myb_dom"/>
</dbReference>
<keyword evidence="18" id="KW-1185">Reference proteome</keyword>
<dbReference type="AlphaFoldDB" id="A0A8X8Z6A3"/>
<comment type="caution">
    <text evidence="17">The sequence shown here is derived from an EMBL/GenBank/DDBJ whole genome shotgun (WGS) entry which is preliminary data.</text>
</comment>
<dbReference type="InterPro" id="IPR045279">
    <property type="entry name" value="ARR-like"/>
</dbReference>
<evidence type="ECO:0000256" key="8">
    <source>
        <dbReference type="ARBA" id="ARBA00023159"/>
    </source>
</evidence>
<dbReference type="NCBIfam" id="TIGR01557">
    <property type="entry name" value="myb_SHAQKYF"/>
    <property type="match status" value="1"/>
</dbReference>
<feature type="compositionally biased region" description="Acidic residues" evidence="13">
    <location>
        <begin position="155"/>
        <end position="164"/>
    </location>
</feature>
<feature type="modified residue" description="4-aspartylphosphate" evidence="12">
    <location>
        <position position="41"/>
    </location>
</feature>
<dbReference type="PROSITE" id="PS51294">
    <property type="entry name" value="HTH_MYB"/>
    <property type="match status" value="1"/>
</dbReference>
<dbReference type="Gene3D" id="1.10.10.60">
    <property type="entry name" value="Homeodomain-like"/>
    <property type="match status" value="1"/>
</dbReference>
<proteinExistence type="predicted"/>
<dbReference type="Proteomes" id="UP000298416">
    <property type="component" value="Unassembled WGS sequence"/>
</dbReference>
<keyword evidence="10" id="KW-0539">Nucleus</keyword>
<dbReference type="GO" id="GO:0000160">
    <property type="term" value="P:phosphorelay signal transduction system"/>
    <property type="evidence" value="ECO:0007669"/>
    <property type="project" value="UniProtKB-KW"/>
</dbReference>